<dbReference type="AlphaFoldDB" id="A0A1Z8JTQ1"/>
<reference evidence="1 2" key="1">
    <citation type="submission" date="2017-05" db="EMBL/GenBank/DDBJ databases">
        <title>The Genome Sequence of Candida krusei Ckrusei653.</title>
        <authorList>
            <person name="Cuomo C."/>
            <person name="Forche A."/>
            <person name="Young S."/>
            <person name="Abouelleil A."/>
            <person name="Cao P."/>
            <person name="Chapman S."/>
            <person name="Cusick C."/>
            <person name="Shea T."/>
            <person name="Nusbaum C."/>
            <person name="Birren B."/>
        </authorList>
    </citation>
    <scope>NUCLEOTIDE SEQUENCE [LARGE SCALE GENOMIC DNA]</scope>
    <source>
        <strain evidence="1 2">Ckrusei653</strain>
    </source>
</reference>
<name>A0A1Z8JTQ1_PICKU</name>
<comment type="caution">
    <text evidence="1">The sequence shown here is derived from an EMBL/GenBank/DDBJ whole genome shotgun (WGS) entry which is preliminary data.</text>
</comment>
<gene>
    <name evidence="1" type="ORF">CAS74_000339</name>
</gene>
<dbReference type="VEuPathDB" id="FungiDB:C5L36_0C03290"/>
<evidence type="ECO:0000313" key="1">
    <source>
        <dbReference type="EMBL" id="OUT23963.1"/>
    </source>
</evidence>
<organism evidence="1 2">
    <name type="scientific">Pichia kudriavzevii</name>
    <name type="common">Yeast</name>
    <name type="synonym">Issatchenkia orientalis</name>
    <dbReference type="NCBI Taxonomy" id="4909"/>
    <lineage>
        <taxon>Eukaryota</taxon>
        <taxon>Fungi</taxon>
        <taxon>Dikarya</taxon>
        <taxon>Ascomycota</taxon>
        <taxon>Saccharomycotina</taxon>
        <taxon>Pichiomycetes</taxon>
        <taxon>Pichiales</taxon>
        <taxon>Pichiaceae</taxon>
        <taxon>Pichia</taxon>
    </lineage>
</organism>
<accession>A0A1Z8JTQ1</accession>
<dbReference type="Proteomes" id="UP000195871">
    <property type="component" value="Unassembled WGS sequence"/>
</dbReference>
<sequence>MSATKTLEPLLGGIKRALNPPFRKTSRLPLDWESSLYSEDDNVNRSSCAEEGSNDLDTEVPVLRCFSPNMRLTKADFTLGSMAPSNVVNGRYASNLVHTNNYYLIFNNVFQMATYLQQFMKDQPVINEQHINLALCNDFVTHLRFIYPEVCPDLSDLPLLFEYGLKSKKIKNQKGKYKSVSKICGKLVTSRIDAVRRYQDPSIKCLFEAARSFYTHERDMVKQINRSHCVILNGVPANIHKNKILDFLWDLHWSNDENTCIRKFNLTPNGLFCSYVLVFEDETTALDSVWDTPQDSNGSGHSYMLGSCPGVIVAGILPFLDYSEPPKDPYLQTVYLIANIFSFASFHHGYKLLGISLYVSDYKFASGINTQFESAGLGRYIQKCTVKKMNTNMYASVDVTMLYLPKPKL</sequence>
<evidence type="ECO:0000313" key="2">
    <source>
        <dbReference type="Proteomes" id="UP000195871"/>
    </source>
</evidence>
<dbReference type="EMBL" id="NHMM01000001">
    <property type="protein sequence ID" value="OUT23963.1"/>
    <property type="molecule type" value="Genomic_DNA"/>
</dbReference>
<protein>
    <submittedName>
        <fullName evidence="1">Uncharacterized protein</fullName>
    </submittedName>
</protein>
<proteinExistence type="predicted"/>